<sequence>MTQDSWDDGLREIMTGTAGTARVAAAPTDVILRRGRSSVRRRNGLAGSAVLGVVAAAVIAGTAFASGTAGSSPQPGAASSSGRLSPAADAVVTLGSPSAKTKVVIYDDYRCPPCRQVDSGTSALLKQETASGKIEVEYRPVDLIDRHDTPNGTGSVVAGNAVQCAADRGDFLAYRAAVFAHQPASDADDPFSSPTEMISIARGIPGLVTPSFVKCVDDQPYAAAIRANYDTAINTLQCPGVPCINAGGQQWNGQGTDSTKPLGVGVDTWLTQIIGAH</sequence>
<dbReference type="Proteomes" id="UP000730482">
    <property type="component" value="Unassembled WGS sequence"/>
</dbReference>
<name>A0ABS5KIW4_9ACTN</name>
<dbReference type="RefSeq" id="WP_212007612.1">
    <property type="nucleotide sequence ID" value="NZ_JAAFYZ010000008.1"/>
</dbReference>
<keyword evidence="1" id="KW-1133">Transmembrane helix</keyword>
<dbReference type="Gene3D" id="3.40.30.10">
    <property type="entry name" value="Glutaredoxin"/>
    <property type="match status" value="1"/>
</dbReference>
<evidence type="ECO:0000256" key="1">
    <source>
        <dbReference type="SAM" id="Phobius"/>
    </source>
</evidence>
<dbReference type="CDD" id="cd02972">
    <property type="entry name" value="DsbA_family"/>
    <property type="match status" value="1"/>
</dbReference>
<dbReference type="InterPro" id="IPR036249">
    <property type="entry name" value="Thioredoxin-like_sf"/>
</dbReference>
<comment type="caution">
    <text evidence="3">The sequence shown here is derived from an EMBL/GenBank/DDBJ whole genome shotgun (WGS) entry which is preliminary data.</text>
</comment>
<protein>
    <submittedName>
        <fullName evidence="3">Thioredoxin domain-containing protein</fullName>
    </submittedName>
</protein>
<feature type="domain" description="Thioredoxin-like fold" evidence="2">
    <location>
        <begin position="92"/>
        <end position="255"/>
    </location>
</feature>
<reference evidence="3 4" key="1">
    <citation type="submission" date="2020-02" db="EMBL/GenBank/DDBJ databases">
        <title>Acidophilic actinobacteria isolated from forest soil.</title>
        <authorList>
            <person name="Golinska P."/>
        </authorList>
    </citation>
    <scope>NUCLEOTIDE SEQUENCE [LARGE SCALE GENOMIC DNA]</scope>
    <source>
        <strain evidence="3 4">NL8</strain>
    </source>
</reference>
<keyword evidence="4" id="KW-1185">Reference proteome</keyword>
<feature type="transmembrane region" description="Helical" evidence="1">
    <location>
        <begin position="43"/>
        <end position="65"/>
    </location>
</feature>
<dbReference type="EMBL" id="JAAFYZ010000008">
    <property type="protein sequence ID" value="MBS2545955.1"/>
    <property type="molecule type" value="Genomic_DNA"/>
</dbReference>
<proteinExistence type="predicted"/>
<dbReference type="InterPro" id="IPR012336">
    <property type="entry name" value="Thioredoxin-like_fold"/>
</dbReference>
<organism evidence="3 4">
    <name type="scientific">Catenulispora pinistramenti</name>
    <dbReference type="NCBI Taxonomy" id="2705254"/>
    <lineage>
        <taxon>Bacteria</taxon>
        <taxon>Bacillati</taxon>
        <taxon>Actinomycetota</taxon>
        <taxon>Actinomycetes</taxon>
        <taxon>Catenulisporales</taxon>
        <taxon>Catenulisporaceae</taxon>
        <taxon>Catenulispora</taxon>
    </lineage>
</organism>
<evidence type="ECO:0000259" key="2">
    <source>
        <dbReference type="Pfam" id="PF13462"/>
    </source>
</evidence>
<dbReference type="SUPFAM" id="SSF52833">
    <property type="entry name" value="Thioredoxin-like"/>
    <property type="match status" value="1"/>
</dbReference>
<accession>A0ABS5KIW4</accession>
<keyword evidence="1" id="KW-0472">Membrane</keyword>
<evidence type="ECO:0000313" key="4">
    <source>
        <dbReference type="Proteomes" id="UP000730482"/>
    </source>
</evidence>
<gene>
    <name evidence="3" type="ORF">KGQ19_03650</name>
</gene>
<dbReference type="Pfam" id="PF13462">
    <property type="entry name" value="Thioredoxin_4"/>
    <property type="match status" value="1"/>
</dbReference>
<keyword evidence="1" id="KW-0812">Transmembrane</keyword>
<evidence type="ECO:0000313" key="3">
    <source>
        <dbReference type="EMBL" id="MBS2545955.1"/>
    </source>
</evidence>